<evidence type="ECO:0000313" key="2">
    <source>
        <dbReference type="EMBL" id="VUF14133.1"/>
    </source>
</evidence>
<reference evidence="2 3" key="1">
    <citation type="submission" date="2019-06" db="EMBL/GenBank/DDBJ databases">
        <authorList>
            <person name="Rodrigo-Torres L."/>
            <person name="Arahal R. D."/>
            <person name="Lucena T."/>
        </authorList>
    </citation>
    <scope>NUCLEOTIDE SEQUENCE [LARGE SCALE GENOMIC DNA]</scope>
    <source>
        <strain evidence="2 3">SW08-7</strain>
    </source>
</reference>
<organism evidence="2 3">
    <name type="scientific">Methylobacterium dankookense</name>
    <dbReference type="NCBI Taxonomy" id="560405"/>
    <lineage>
        <taxon>Bacteria</taxon>
        <taxon>Pseudomonadati</taxon>
        <taxon>Pseudomonadota</taxon>
        <taxon>Alphaproteobacteria</taxon>
        <taxon>Hyphomicrobiales</taxon>
        <taxon>Methylobacteriaceae</taxon>
        <taxon>Methylobacterium</taxon>
    </lineage>
</organism>
<dbReference type="EMBL" id="BPQI01000043">
    <property type="protein sequence ID" value="GJD55849.1"/>
    <property type="molecule type" value="Genomic_DNA"/>
</dbReference>
<sequence length="194" mass="19958">MQHILGTDPALRGAHATGADGASVPAYELAVPILALQGAPSSEIQRLLLECARRCQGAGLRVAGLVEVTDGSDHRLEDVATGARYDIHQDLGSGSTACRLCGAGIAEACEAVRRQIEAGCNLAILSKFGKLEAGRGGLTAAFAAAIVERFPILTAVASGYDQAWDAFSAPLSAIVLPDQAIIASWLAANLPPKS</sequence>
<dbReference type="Proteomes" id="UP000401717">
    <property type="component" value="Unassembled WGS sequence"/>
</dbReference>
<dbReference type="AlphaFoldDB" id="A0A564G0Y7"/>
<keyword evidence="4" id="KW-1185">Reference proteome</keyword>
<dbReference type="Proteomes" id="UP001055303">
    <property type="component" value="Unassembled WGS sequence"/>
</dbReference>
<reference evidence="1" key="2">
    <citation type="journal article" date="2021" name="Front. Microbiol.">
        <title>Comprehensive Comparative Genomics and Phenotyping of Methylobacterium Species.</title>
        <authorList>
            <person name="Alessa O."/>
            <person name="Ogura Y."/>
            <person name="Fujitani Y."/>
            <person name="Takami H."/>
            <person name="Hayashi T."/>
            <person name="Sahin N."/>
            <person name="Tani A."/>
        </authorList>
    </citation>
    <scope>NUCLEOTIDE SEQUENCE</scope>
    <source>
        <strain evidence="1">DSM 22415</strain>
    </source>
</reference>
<protein>
    <recommendedName>
        <fullName evidence="5">DUF2478 domain-containing protein</fullName>
    </recommendedName>
</protein>
<evidence type="ECO:0000313" key="4">
    <source>
        <dbReference type="Proteomes" id="UP001055303"/>
    </source>
</evidence>
<accession>A0A564G0Y7</accession>
<dbReference type="EMBL" id="CABFVH010000028">
    <property type="protein sequence ID" value="VUF14133.1"/>
    <property type="molecule type" value="Genomic_DNA"/>
</dbReference>
<dbReference type="InterPro" id="IPR018912">
    <property type="entry name" value="DUF2478"/>
</dbReference>
<gene>
    <name evidence="1" type="ORF">IFDJLNFL_1740</name>
    <name evidence="2" type="ORF">MTDSW087_03848</name>
</gene>
<evidence type="ECO:0000313" key="1">
    <source>
        <dbReference type="EMBL" id="GJD55849.1"/>
    </source>
</evidence>
<reference evidence="1" key="3">
    <citation type="submission" date="2021-08" db="EMBL/GenBank/DDBJ databases">
        <authorList>
            <person name="Tani A."/>
            <person name="Ola A."/>
            <person name="Ogura Y."/>
            <person name="Katsura K."/>
            <person name="Hayashi T."/>
        </authorList>
    </citation>
    <scope>NUCLEOTIDE SEQUENCE</scope>
    <source>
        <strain evidence="1">DSM 22415</strain>
    </source>
</reference>
<proteinExistence type="predicted"/>
<evidence type="ECO:0008006" key="5">
    <source>
        <dbReference type="Google" id="ProtNLM"/>
    </source>
</evidence>
<name>A0A564G0Y7_9HYPH</name>
<dbReference type="Pfam" id="PF10649">
    <property type="entry name" value="DUF2478"/>
    <property type="match status" value="1"/>
</dbReference>
<evidence type="ECO:0000313" key="3">
    <source>
        <dbReference type="Proteomes" id="UP000401717"/>
    </source>
</evidence>